<evidence type="ECO:0000313" key="2">
    <source>
        <dbReference type="Proteomes" id="UP001215280"/>
    </source>
</evidence>
<gene>
    <name evidence="1" type="ORF">DFH07DRAFT_921075</name>
</gene>
<sequence>MSLPDEIISEILSPALKVPEYMFSNLSSQSPFAKYTVSSSAALLVCKAWLRVATPLLYHVVIIRSKAQARALCDALRQNKVLGRFIKKLRMEGGYGGPVQDILRNAPNITDLFISLQIHSSDSTSGLAAGLPLINPTRVIIFDEDKNLLRNKAVLQVLDSLEGCVKKWTNVHTLLFPYHTKVSPRESFVVAMCACSNLKILSFPPPDPLIVPLLIKIAQYPGLEAIEIRPISKQKKRSLPLSTDPRLGSLLRWAKDTPIKAPVRKYILTACPPTDPSFQPLATTPEDTAERIWSRILFFAMLALEPRPKTALQKQQQRLANSKRARFLLVSKTFHRLGLPYLYRYLSLQSHTSLRRLVTSLDAVPSLGEYIHELDFRNIFKIYDDPENLESAFRCMPRLERLVVDSRLSLDWESFCALAETAGGTLTELTGFVVNQEDPSALHSPAVLEHFNVLRSLSLKSAKRFAPVFFDATAAIPTASFPALEFLSVSSREVLPLLTQMDLPSLHRVALYMNIASPGTPSDEARFLRQHRDKIWSLRVDTVMIGAESVLDLCPNISILFCRVAPQDDYNLGARTGFQHAFLRKLVVTKYSGRTKTDDVNEWGDFFAALDVSHLPALCELRVPACEWPTTEYGIVKSLWVKAAENLLVRGIKLTNKTGVEWHPRLRASTSRR</sequence>
<dbReference type="Proteomes" id="UP001215280">
    <property type="component" value="Unassembled WGS sequence"/>
</dbReference>
<keyword evidence="2" id="KW-1185">Reference proteome</keyword>
<reference evidence="1" key="1">
    <citation type="submission" date="2023-03" db="EMBL/GenBank/DDBJ databases">
        <title>Massive genome expansion in bonnet fungi (Mycena s.s.) driven by repeated elements and novel gene families across ecological guilds.</title>
        <authorList>
            <consortium name="Lawrence Berkeley National Laboratory"/>
            <person name="Harder C.B."/>
            <person name="Miyauchi S."/>
            <person name="Viragh M."/>
            <person name="Kuo A."/>
            <person name="Thoen E."/>
            <person name="Andreopoulos B."/>
            <person name="Lu D."/>
            <person name="Skrede I."/>
            <person name="Drula E."/>
            <person name="Henrissat B."/>
            <person name="Morin E."/>
            <person name="Kohler A."/>
            <person name="Barry K."/>
            <person name="LaButti K."/>
            <person name="Morin E."/>
            <person name="Salamov A."/>
            <person name="Lipzen A."/>
            <person name="Mereny Z."/>
            <person name="Hegedus B."/>
            <person name="Baldrian P."/>
            <person name="Stursova M."/>
            <person name="Weitz H."/>
            <person name="Taylor A."/>
            <person name="Grigoriev I.V."/>
            <person name="Nagy L.G."/>
            <person name="Martin F."/>
            <person name="Kauserud H."/>
        </authorList>
    </citation>
    <scope>NUCLEOTIDE SEQUENCE</scope>
    <source>
        <strain evidence="1">CBHHK188m</strain>
    </source>
</reference>
<evidence type="ECO:0000313" key="1">
    <source>
        <dbReference type="EMBL" id="KAJ7754187.1"/>
    </source>
</evidence>
<organism evidence="1 2">
    <name type="scientific">Mycena maculata</name>
    <dbReference type="NCBI Taxonomy" id="230809"/>
    <lineage>
        <taxon>Eukaryota</taxon>
        <taxon>Fungi</taxon>
        <taxon>Dikarya</taxon>
        <taxon>Basidiomycota</taxon>
        <taxon>Agaricomycotina</taxon>
        <taxon>Agaricomycetes</taxon>
        <taxon>Agaricomycetidae</taxon>
        <taxon>Agaricales</taxon>
        <taxon>Marasmiineae</taxon>
        <taxon>Mycenaceae</taxon>
        <taxon>Mycena</taxon>
    </lineage>
</organism>
<dbReference type="EMBL" id="JARJLG010000068">
    <property type="protein sequence ID" value="KAJ7754187.1"/>
    <property type="molecule type" value="Genomic_DNA"/>
</dbReference>
<name>A0AAD7J4E9_9AGAR</name>
<accession>A0AAD7J4E9</accession>
<evidence type="ECO:0008006" key="3">
    <source>
        <dbReference type="Google" id="ProtNLM"/>
    </source>
</evidence>
<proteinExistence type="predicted"/>
<comment type="caution">
    <text evidence="1">The sequence shown here is derived from an EMBL/GenBank/DDBJ whole genome shotgun (WGS) entry which is preliminary data.</text>
</comment>
<dbReference type="AlphaFoldDB" id="A0AAD7J4E9"/>
<protein>
    <recommendedName>
        <fullName evidence="3">F-box domain-containing protein</fullName>
    </recommendedName>
</protein>